<evidence type="ECO:0000256" key="9">
    <source>
        <dbReference type="ARBA" id="ARBA00022679"/>
    </source>
</evidence>
<evidence type="ECO:0000256" key="18">
    <source>
        <dbReference type="ARBA" id="ARBA00023242"/>
    </source>
</evidence>
<evidence type="ECO:0000256" key="3">
    <source>
        <dbReference type="ARBA" id="ARBA00012513"/>
    </source>
</evidence>
<evidence type="ECO:0000256" key="8">
    <source>
        <dbReference type="ARBA" id="ARBA00022664"/>
    </source>
</evidence>
<keyword evidence="11" id="KW-0547">Nucleotide-binding</keyword>
<dbReference type="Gene3D" id="3.30.200.20">
    <property type="entry name" value="Phosphorylase Kinase, domain 1"/>
    <property type="match status" value="1"/>
</dbReference>
<keyword evidence="17" id="KW-0508">mRNA splicing</keyword>
<name>R7TTD3_CAPTE</name>
<dbReference type="GO" id="GO:0005681">
    <property type="term" value="C:spliceosomal complex"/>
    <property type="evidence" value="ECO:0007669"/>
    <property type="project" value="UniProtKB-KW"/>
</dbReference>
<dbReference type="PANTHER" id="PTHR24058:SF103">
    <property type="entry name" value="SERINE_THREONINE-PROTEIN KINASE PRP4 HOMOLOG"/>
    <property type="match status" value="1"/>
</dbReference>
<dbReference type="OMA" id="PEIIMGH"/>
<evidence type="ECO:0000313" key="28">
    <source>
        <dbReference type="EnsemblMetazoa" id="CapteP157727"/>
    </source>
</evidence>
<evidence type="ECO:0000313" key="27">
    <source>
        <dbReference type="EMBL" id="ELT96857.1"/>
    </source>
</evidence>
<keyword evidence="8" id="KW-0507">mRNA processing</keyword>
<dbReference type="Gene3D" id="1.10.510.10">
    <property type="entry name" value="Transferase(Phosphotransferase) domain 1"/>
    <property type="match status" value="1"/>
</dbReference>
<proteinExistence type="inferred from homology"/>
<keyword evidence="12" id="KW-0418">Kinase</keyword>
<organism evidence="27">
    <name type="scientific">Capitella teleta</name>
    <name type="common">Polychaete worm</name>
    <dbReference type="NCBI Taxonomy" id="283909"/>
    <lineage>
        <taxon>Eukaryota</taxon>
        <taxon>Metazoa</taxon>
        <taxon>Spiralia</taxon>
        <taxon>Lophotrochozoa</taxon>
        <taxon>Annelida</taxon>
        <taxon>Polychaeta</taxon>
        <taxon>Sedentaria</taxon>
        <taxon>Scolecida</taxon>
        <taxon>Capitellidae</taxon>
        <taxon>Capitella</taxon>
    </lineage>
</organism>
<evidence type="ECO:0000256" key="23">
    <source>
        <dbReference type="ARBA" id="ARBA00048659"/>
    </source>
</evidence>
<keyword evidence="13" id="KW-0995">Kinetochore</keyword>
<evidence type="ECO:0000256" key="16">
    <source>
        <dbReference type="ARBA" id="ARBA00022990"/>
    </source>
</evidence>
<keyword evidence="18" id="KW-0539">Nucleus</keyword>
<dbReference type="GO" id="GO:0004674">
    <property type="term" value="F:protein serine/threonine kinase activity"/>
    <property type="evidence" value="ECO:0007669"/>
    <property type="project" value="UniProtKB-KW"/>
</dbReference>
<feature type="region of interest" description="Disordered" evidence="25">
    <location>
        <begin position="1"/>
        <end position="111"/>
    </location>
</feature>
<evidence type="ECO:0000256" key="7">
    <source>
        <dbReference type="ARBA" id="ARBA00022553"/>
    </source>
</evidence>
<dbReference type="SMART" id="SM00220">
    <property type="entry name" value="S_TKc"/>
    <property type="match status" value="1"/>
</dbReference>
<keyword evidence="5" id="KW-1017">Isopeptide bond</keyword>
<keyword evidence="7" id="KW-0597">Phosphoprotein</keyword>
<dbReference type="InterPro" id="IPR000719">
    <property type="entry name" value="Prot_kinase_dom"/>
</dbReference>
<dbReference type="InterPro" id="IPR050494">
    <property type="entry name" value="Ser_Thr_dual-spec_kinase"/>
</dbReference>
<dbReference type="OrthoDB" id="3967at2759"/>
<keyword evidence="10" id="KW-0747">Spliceosome</keyword>
<comment type="catalytic activity">
    <reaction evidence="23">
        <text>L-threonyl-[protein] + ATP = O-phospho-L-threonyl-[protein] + ADP + H(+)</text>
        <dbReference type="Rhea" id="RHEA:46608"/>
        <dbReference type="Rhea" id="RHEA-COMP:11060"/>
        <dbReference type="Rhea" id="RHEA-COMP:11605"/>
        <dbReference type="ChEBI" id="CHEBI:15378"/>
        <dbReference type="ChEBI" id="CHEBI:30013"/>
        <dbReference type="ChEBI" id="CHEBI:30616"/>
        <dbReference type="ChEBI" id="CHEBI:61977"/>
        <dbReference type="ChEBI" id="CHEBI:456216"/>
        <dbReference type="EC" id="2.7.11.1"/>
    </reaction>
    <physiologicalReaction direction="left-to-right" evidence="23">
        <dbReference type="Rhea" id="RHEA:46609"/>
    </physiologicalReaction>
</comment>
<dbReference type="Pfam" id="PF00069">
    <property type="entry name" value="Pkinase"/>
    <property type="match status" value="1"/>
</dbReference>
<dbReference type="EnsemblMetazoa" id="CapteT157727">
    <property type="protein sequence ID" value="CapteP157727"/>
    <property type="gene ID" value="CapteG157727"/>
</dbReference>
<dbReference type="HOGENOM" id="CLU_000288_5_5_1"/>
<dbReference type="CDD" id="cd14135">
    <property type="entry name" value="STKc_PRP4"/>
    <property type="match status" value="1"/>
</dbReference>
<reference evidence="29" key="1">
    <citation type="submission" date="2012-12" db="EMBL/GenBank/DDBJ databases">
        <authorList>
            <person name="Hellsten U."/>
            <person name="Grimwood J."/>
            <person name="Chapman J.A."/>
            <person name="Shapiro H."/>
            <person name="Aerts A."/>
            <person name="Otillar R.P."/>
            <person name="Terry A.Y."/>
            <person name="Boore J.L."/>
            <person name="Simakov O."/>
            <person name="Marletaz F."/>
            <person name="Cho S.-J."/>
            <person name="Edsinger-Gonzales E."/>
            <person name="Havlak P."/>
            <person name="Kuo D.-H."/>
            <person name="Larsson T."/>
            <person name="Lv J."/>
            <person name="Arendt D."/>
            <person name="Savage R."/>
            <person name="Osoegawa K."/>
            <person name="de Jong P."/>
            <person name="Lindberg D.R."/>
            <person name="Seaver E.C."/>
            <person name="Weisblat D.A."/>
            <person name="Putnam N.H."/>
            <person name="Grigoriev I.V."/>
            <person name="Rokhsar D.S."/>
        </authorList>
    </citation>
    <scope>NUCLEOTIDE SEQUENCE</scope>
    <source>
        <strain evidence="29">I ESC-2004</strain>
    </source>
</reference>
<feature type="compositionally biased region" description="Basic and acidic residues" evidence="25">
    <location>
        <begin position="62"/>
        <end position="79"/>
    </location>
</feature>
<accession>R7TTD3</accession>
<evidence type="ECO:0000256" key="24">
    <source>
        <dbReference type="ARBA" id="ARBA00048977"/>
    </source>
</evidence>
<dbReference type="InterPro" id="IPR044092">
    <property type="entry name" value="STKc_PRP4"/>
</dbReference>
<keyword evidence="29" id="KW-1185">Reference proteome</keyword>
<evidence type="ECO:0000256" key="14">
    <source>
        <dbReference type="ARBA" id="ARBA00022840"/>
    </source>
</evidence>
<dbReference type="PROSITE" id="PS50011">
    <property type="entry name" value="PROTEIN_KINASE_DOM"/>
    <property type="match status" value="1"/>
</dbReference>
<sequence>MMVNRRDDYSRRGRDRYDRRRRPSGDQFKGSLSEGLRNQDHSSSDEEITLDDDDDDEDEDAIIERRRKEREALLKKLGAETEDSMDVPSEAPGHSSPSSHSSSPRSEVADELEKSGFDFMESINTKRGTMQPDKDSKPFKNGLDMFADEIDTHQFNSPGTVQRGSSAFENPALTDNWDDAEGYYRVRVGEVLDKRYSVMGFTGQGVFSNVVRAQDTARGKQEAAIKIIRNNEMMHKTGLKELDYLKKLNDVDPDDKFHCLRLYRHFFHKNHLCLVFESLSMNLREVLKKYGRDVGLHIKAVRSYTQQLLLALKLMKKCNILHADIKPDNILVNDSKLMLKLCDFGSASHVSDNEITPYLVSRFYRAPEIIMGIGYDHGIDLWSTAVTIYELFTGKIMFPGKTNNDMLKLHMDLKGKMPNRLIRRAMFRDLHFDSNNNFLYHEVDKVTQREKVTVISSWGNPKDLLAELIGCQRLPDDQHRKVTQLKDLLERMLTLDPTKRINLNQALGHPFIQEKL</sequence>
<comment type="similarity">
    <text evidence="19">Belongs to the protein kinase superfamily. CMGC Ser/Thr protein kinase family.</text>
</comment>
<feature type="compositionally biased region" description="Low complexity" evidence="25">
    <location>
        <begin position="88"/>
        <end position="106"/>
    </location>
</feature>
<evidence type="ECO:0000256" key="12">
    <source>
        <dbReference type="ARBA" id="ARBA00022777"/>
    </source>
</evidence>
<dbReference type="EC" id="2.7.11.1" evidence="3"/>
<evidence type="ECO:0000256" key="13">
    <source>
        <dbReference type="ARBA" id="ARBA00022838"/>
    </source>
</evidence>
<evidence type="ECO:0000256" key="2">
    <source>
        <dbReference type="ARBA" id="ARBA00004629"/>
    </source>
</evidence>
<dbReference type="InterPro" id="IPR011009">
    <property type="entry name" value="Kinase-like_dom_sf"/>
</dbReference>
<dbReference type="STRING" id="283909.R7TTD3"/>
<feature type="compositionally biased region" description="Acidic residues" evidence="25">
    <location>
        <begin position="45"/>
        <end position="61"/>
    </location>
</feature>
<dbReference type="GO" id="GO:0045292">
    <property type="term" value="P:mRNA cis splicing, via spliceosome"/>
    <property type="evidence" value="ECO:0007669"/>
    <property type="project" value="InterPro"/>
</dbReference>
<keyword evidence="9" id="KW-0808">Transferase</keyword>
<comment type="subunit">
    <text evidence="22">Interacts with CLK1 C-terminus. Associates with the U5 snRNP and NCOR1 deacetylase complexes. Identified in the spliceosome C complex.</text>
</comment>
<dbReference type="SUPFAM" id="SSF56112">
    <property type="entry name" value="Protein kinase-like (PK-like)"/>
    <property type="match status" value="1"/>
</dbReference>
<dbReference type="GO" id="GO:0000776">
    <property type="term" value="C:kinetochore"/>
    <property type="evidence" value="ECO:0007669"/>
    <property type="project" value="UniProtKB-KW"/>
</dbReference>
<evidence type="ECO:0000256" key="10">
    <source>
        <dbReference type="ARBA" id="ARBA00022728"/>
    </source>
</evidence>
<evidence type="ECO:0000256" key="4">
    <source>
        <dbReference type="ARBA" id="ARBA00022454"/>
    </source>
</evidence>
<dbReference type="InterPro" id="IPR008271">
    <property type="entry name" value="Ser/Thr_kinase_AS"/>
</dbReference>
<dbReference type="Proteomes" id="UP000014760">
    <property type="component" value="Unassembled WGS sequence"/>
</dbReference>
<keyword evidence="14" id="KW-0067">ATP-binding</keyword>
<protein>
    <recommendedName>
        <fullName evidence="20">Serine/threonine-protein kinase PRP4 homolog</fullName>
        <ecNumber evidence="3">2.7.11.1</ecNumber>
    </recommendedName>
    <alternativeName>
        <fullName evidence="21">PRP4 pre-mRNA-processing factor 4 homolog</fullName>
    </alternativeName>
</protein>
<evidence type="ECO:0000256" key="6">
    <source>
        <dbReference type="ARBA" id="ARBA00022527"/>
    </source>
</evidence>
<reference evidence="28" key="3">
    <citation type="submission" date="2015-06" db="UniProtKB">
        <authorList>
            <consortium name="EnsemblMetazoa"/>
        </authorList>
    </citation>
    <scope>IDENTIFICATION</scope>
</reference>
<evidence type="ECO:0000256" key="25">
    <source>
        <dbReference type="SAM" id="MobiDB-lite"/>
    </source>
</evidence>
<dbReference type="GO" id="GO:0005524">
    <property type="term" value="F:ATP binding"/>
    <property type="evidence" value="ECO:0007669"/>
    <property type="project" value="UniProtKB-KW"/>
</dbReference>
<evidence type="ECO:0000256" key="21">
    <source>
        <dbReference type="ARBA" id="ARBA00031858"/>
    </source>
</evidence>
<evidence type="ECO:0000256" key="1">
    <source>
        <dbReference type="ARBA" id="ARBA00004123"/>
    </source>
</evidence>
<evidence type="ECO:0000256" key="5">
    <source>
        <dbReference type="ARBA" id="ARBA00022499"/>
    </source>
</evidence>
<dbReference type="PROSITE" id="PS00108">
    <property type="entry name" value="PROTEIN_KINASE_ST"/>
    <property type="match status" value="1"/>
</dbReference>
<evidence type="ECO:0000256" key="19">
    <source>
        <dbReference type="ARBA" id="ARBA00023596"/>
    </source>
</evidence>
<dbReference type="PANTHER" id="PTHR24058">
    <property type="entry name" value="DUAL SPECIFICITY PROTEIN KINASE"/>
    <property type="match status" value="1"/>
</dbReference>
<reference evidence="27 29" key="2">
    <citation type="journal article" date="2013" name="Nature">
        <title>Insights into bilaterian evolution from three spiralian genomes.</title>
        <authorList>
            <person name="Simakov O."/>
            <person name="Marletaz F."/>
            <person name="Cho S.J."/>
            <person name="Edsinger-Gonzales E."/>
            <person name="Havlak P."/>
            <person name="Hellsten U."/>
            <person name="Kuo D.H."/>
            <person name="Larsson T."/>
            <person name="Lv J."/>
            <person name="Arendt D."/>
            <person name="Savage R."/>
            <person name="Osoegawa K."/>
            <person name="de Jong P."/>
            <person name="Grimwood J."/>
            <person name="Chapman J.A."/>
            <person name="Shapiro H."/>
            <person name="Aerts A."/>
            <person name="Otillar R.P."/>
            <person name="Terry A.Y."/>
            <person name="Boore J.L."/>
            <person name="Grigoriev I.V."/>
            <person name="Lindberg D.R."/>
            <person name="Seaver E.C."/>
            <person name="Weisblat D.A."/>
            <person name="Putnam N.H."/>
            <person name="Rokhsar D.S."/>
        </authorList>
    </citation>
    <scope>NUCLEOTIDE SEQUENCE</scope>
    <source>
        <strain evidence="27 29">I ESC-2004</strain>
    </source>
</reference>
<comment type="catalytic activity">
    <reaction evidence="24">
        <text>L-seryl-[protein] + ATP = O-phospho-L-seryl-[protein] + ADP + H(+)</text>
        <dbReference type="Rhea" id="RHEA:17989"/>
        <dbReference type="Rhea" id="RHEA-COMP:9863"/>
        <dbReference type="Rhea" id="RHEA-COMP:11604"/>
        <dbReference type="ChEBI" id="CHEBI:15378"/>
        <dbReference type="ChEBI" id="CHEBI:29999"/>
        <dbReference type="ChEBI" id="CHEBI:30616"/>
        <dbReference type="ChEBI" id="CHEBI:83421"/>
        <dbReference type="ChEBI" id="CHEBI:456216"/>
        <dbReference type="EC" id="2.7.11.1"/>
    </reaction>
    <physiologicalReaction direction="left-to-right" evidence="24">
        <dbReference type="Rhea" id="RHEA:17990"/>
    </physiologicalReaction>
</comment>
<evidence type="ECO:0000256" key="22">
    <source>
        <dbReference type="ARBA" id="ARBA00046964"/>
    </source>
</evidence>
<dbReference type="EMBL" id="KB308724">
    <property type="protein sequence ID" value="ELT96857.1"/>
    <property type="molecule type" value="Genomic_DNA"/>
</dbReference>
<feature type="compositionally biased region" description="Basic and acidic residues" evidence="25">
    <location>
        <begin position="1"/>
        <end position="18"/>
    </location>
</feature>
<evidence type="ECO:0000256" key="11">
    <source>
        <dbReference type="ARBA" id="ARBA00022741"/>
    </source>
</evidence>
<evidence type="ECO:0000256" key="15">
    <source>
        <dbReference type="ARBA" id="ARBA00022843"/>
    </source>
</evidence>
<evidence type="ECO:0000256" key="17">
    <source>
        <dbReference type="ARBA" id="ARBA00023187"/>
    </source>
</evidence>
<dbReference type="FunFam" id="3.30.200.20:FF:000123">
    <property type="entry name" value="serine/threonine-protein kinase PRP4 homolog"/>
    <property type="match status" value="1"/>
</dbReference>
<feature type="domain" description="Protein kinase" evidence="26">
    <location>
        <begin position="196"/>
        <end position="512"/>
    </location>
</feature>
<dbReference type="FunFam" id="1.10.510.10:FF:000078">
    <property type="entry name" value="Serine/threonine-protein kinase PRP4 homolog"/>
    <property type="match status" value="1"/>
</dbReference>
<dbReference type="EMBL" id="AMQN01000250">
    <property type="status" value="NOT_ANNOTATED_CDS"/>
    <property type="molecule type" value="Genomic_DNA"/>
</dbReference>
<keyword evidence="4" id="KW-0158">Chromosome</keyword>
<comment type="subcellular location">
    <subcellularLocation>
        <location evidence="2">Chromosome</location>
        <location evidence="2">Centromere</location>
        <location evidence="2">Kinetochore</location>
    </subcellularLocation>
    <subcellularLocation>
        <location evidence="1">Nucleus</location>
    </subcellularLocation>
</comment>
<keyword evidence="6" id="KW-0723">Serine/threonine-protein kinase</keyword>
<keyword evidence="15" id="KW-0832">Ubl conjugation</keyword>
<evidence type="ECO:0000259" key="26">
    <source>
        <dbReference type="PROSITE" id="PS50011"/>
    </source>
</evidence>
<evidence type="ECO:0000313" key="29">
    <source>
        <dbReference type="Proteomes" id="UP000014760"/>
    </source>
</evidence>
<keyword evidence="16" id="KW-0007">Acetylation</keyword>
<dbReference type="FunCoup" id="R7TTD3">
    <property type="interactions" value="1475"/>
</dbReference>
<evidence type="ECO:0000256" key="20">
    <source>
        <dbReference type="ARBA" id="ARBA00023637"/>
    </source>
</evidence>
<gene>
    <name evidence="27" type="ORF">CAPTEDRAFT_157727</name>
</gene>
<dbReference type="AlphaFoldDB" id="R7TTD3"/>